<comment type="caution">
    <text evidence="2">The sequence shown here is derived from an EMBL/GenBank/DDBJ whole genome shotgun (WGS) entry which is preliminary data.</text>
</comment>
<dbReference type="Gene3D" id="3.20.80.10">
    <property type="entry name" value="Regulatory factor, effector binding domain"/>
    <property type="match status" value="1"/>
</dbReference>
<protein>
    <submittedName>
        <fullName evidence="2">Bacterial transcription activator, effector binding protein</fullName>
    </submittedName>
</protein>
<dbReference type="InterPro" id="IPR029442">
    <property type="entry name" value="GyrI-like"/>
</dbReference>
<dbReference type="Proteomes" id="UP000257323">
    <property type="component" value="Unassembled WGS sequence"/>
</dbReference>
<name>A0A3E2BNE8_9BACT</name>
<accession>A0A3E2BNE8</accession>
<gene>
    <name evidence="2" type="ORF">OP8BY_1761</name>
</gene>
<reference evidence="2 3" key="1">
    <citation type="submission" date="2018-08" db="EMBL/GenBank/DDBJ databases">
        <title>Genome analysis of the thermophilic bacterium of the candidate phylum Aminicenantes from deep subsurface aquifer revealed its physiology and ecological role.</title>
        <authorList>
            <person name="Kadnikov V.V."/>
            <person name="Mardanov A.V."/>
            <person name="Beletsky A.V."/>
            <person name="Karnachuk O.V."/>
            <person name="Ravin N.V."/>
        </authorList>
    </citation>
    <scope>NUCLEOTIDE SEQUENCE [LARGE SCALE GENOMIC DNA]</scope>
    <source>
        <strain evidence="2">BY38</strain>
    </source>
</reference>
<dbReference type="PANTHER" id="PTHR40055">
    <property type="entry name" value="TRANSCRIPTIONAL REGULATOR YGIV-RELATED"/>
    <property type="match status" value="1"/>
</dbReference>
<dbReference type="InterPro" id="IPR011256">
    <property type="entry name" value="Reg_factor_effector_dom_sf"/>
</dbReference>
<dbReference type="SUPFAM" id="SSF55136">
    <property type="entry name" value="Probable bacterial effector-binding domain"/>
    <property type="match status" value="1"/>
</dbReference>
<dbReference type="PANTHER" id="PTHR40055:SF1">
    <property type="entry name" value="TRANSCRIPTIONAL REGULATOR YGIV-RELATED"/>
    <property type="match status" value="1"/>
</dbReference>
<dbReference type="InterPro" id="IPR050908">
    <property type="entry name" value="SmbC-like"/>
</dbReference>
<organism evidence="2 3">
    <name type="scientific">Candidatus Saccharicenans subterraneus</name>
    <dbReference type="NCBI Taxonomy" id="2508984"/>
    <lineage>
        <taxon>Bacteria</taxon>
        <taxon>Candidatus Aminicenantota</taxon>
        <taxon>Candidatus Aminicenantia</taxon>
        <taxon>Candidatus Aminicenantales</taxon>
        <taxon>Candidatus Saccharicenantaceae</taxon>
        <taxon>Candidatus Saccharicenans</taxon>
    </lineage>
</organism>
<dbReference type="Pfam" id="PF06445">
    <property type="entry name" value="GyrI-like"/>
    <property type="match status" value="1"/>
</dbReference>
<evidence type="ECO:0000313" key="2">
    <source>
        <dbReference type="EMBL" id="RFT16157.1"/>
    </source>
</evidence>
<proteinExistence type="predicted"/>
<dbReference type="InterPro" id="IPR010499">
    <property type="entry name" value="AraC_E-bd"/>
</dbReference>
<dbReference type="AlphaFoldDB" id="A0A3E2BNE8"/>
<feature type="domain" description="AraC effector-binding" evidence="1">
    <location>
        <begin position="1"/>
        <end position="116"/>
    </location>
</feature>
<evidence type="ECO:0000313" key="3">
    <source>
        <dbReference type="Proteomes" id="UP000257323"/>
    </source>
</evidence>
<evidence type="ECO:0000259" key="1">
    <source>
        <dbReference type="SMART" id="SM00871"/>
    </source>
</evidence>
<sequence>MQNQNVFPTGAMIGIYYGDAGLTDPDRMRWEIGFPINEQAQVLAPLEKKQWVFSQVAVSIHQGPYDTIGETITTIQEWLEENGYSQAGPILERYLDPDPSRVSSSGLKTEIWIPCVKR</sequence>
<dbReference type="SMART" id="SM00871">
    <property type="entry name" value="AraC_E_bind"/>
    <property type="match status" value="1"/>
</dbReference>
<dbReference type="EMBL" id="QUAH01000004">
    <property type="protein sequence ID" value="RFT16157.1"/>
    <property type="molecule type" value="Genomic_DNA"/>
</dbReference>